<organism evidence="1 2">
    <name type="scientific">Elysia crispata</name>
    <name type="common">lettuce slug</name>
    <dbReference type="NCBI Taxonomy" id="231223"/>
    <lineage>
        <taxon>Eukaryota</taxon>
        <taxon>Metazoa</taxon>
        <taxon>Spiralia</taxon>
        <taxon>Lophotrochozoa</taxon>
        <taxon>Mollusca</taxon>
        <taxon>Gastropoda</taxon>
        <taxon>Heterobranchia</taxon>
        <taxon>Euthyneura</taxon>
        <taxon>Panpulmonata</taxon>
        <taxon>Sacoglossa</taxon>
        <taxon>Placobranchoidea</taxon>
        <taxon>Plakobranchidae</taxon>
        <taxon>Elysia</taxon>
    </lineage>
</organism>
<keyword evidence="2" id="KW-1185">Reference proteome</keyword>
<reference evidence="1" key="1">
    <citation type="journal article" date="2023" name="G3 (Bethesda)">
        <title>A reference genome for the long-term kleptoplast-retaining sea slug Elysia crispata morphotype clarki.</title>
        <authorList>
            <person name="Eastman K.E."/>
            <person name="Pendleton A.L."/>
            <person name="Shaikh M.A."/>
            <person name="Suttiyut T."/>
            <person name="Ogas R."/>
            <person name="Tomko P."/>
            <person name="Gavelis G."/>
            <person name="Widhalm J.R."/>
            <person name="Wisecaver J.H."/>
        </authorList>
    </citation>
    <scope>NUCLEOTIDE SEQUENCE</scope>
    <source>
        <strain evidence="1">ECLA1</strain>
    </source>
</reference>
<proteinExistence type="predicted"/>
<dbReference type="Proteomes" id="UP001283361">
    <property type="component" value="Unassembled WGS sequence"/>
</dbReference>
<gene>
    <name evidence="1" type="ORF">RRG08_006254</name>
</gene>
<evidence type="ECO:0000313" key="1">
    <source>
        <dbReference type="EMBL" id="KAK3753867.1"/>
    </source>
</evidence>
<protein>
    <submittedName>
        <fullName evidence="1">Uncharacterized protein</fullName>
    </submittedName>
</protein>
<comment type="caution">
    <text evidence="1">The sequence shown here is derived from an EMBL/GenBank/DDBJ whole genome shotgun (WGS) entry which is preliminary data.</text>
</comment>
<dbReference type="AlphaFoldDB" id="A0AAE1D3A1"/>
<evidence type="ECO:0000313" key="2">
    <source>
        <dbReference type="Proteomes" id="UP001283361"/>
    </source>
</evidence>
<accession>A0AAE1D3A1</accession>
<sequence>MIGAKSIVTKEMREPLDDVISEVETEQRYSKGTPGGFGGKGGREGVIIRFLTSGEEGLKEHEKLVSDVVANGELRCVAVVVGVWSTLLLYNFSRLCDAALDGL</sequence>
<dbReference type="EMBL" id="JAWDGP010005687">
    <property type="protein sequence ID" value="KAK3753867.1"/>
    <property type="molecule type" value="Genomic_DNA"/>
</dbReference>
<name>A0AAE1D3A1_9GAST</name>